<dbReference type="InterPro" id="IPR036390">
    <property type="entry name" value="WH_DNA-bd_sf"/>
</dbReference>
<dbReference type="FunFam" id="1.10.10.10:FF:000001">
    <property type="entry name" value="LysR family transcriptional regulator"/>
    <property type="match status" value="1"/>
</dbReference>
<dbReference type="GO" id="GO:0043565">
    <property type="term" value="F:sequence-specific DNA binding"/>
    <property type="evidence" value="ECO:0007669"/>
    <property type="project" value="TreeGrafter"/>
</dbReference>
<gene>
    <name evidence="6" type="ORF">MD483_12050</name>
</gene>
<dbReference type="InterPro" id="IPR005119">
    <property type="entry name" value="LysR_subst-bd"/>
</dbReference>
<organism evidence="6 7">
    <name type="scientific">Vibrio paucivorans</name>
    <dbReference type="NCBI Taxonomy" id="2829489"/>
    <lineage>
        <taxon>Bacteria</taxon>
        <taxon>Pseudomonadati</taxon>
        <taxon>Pseudomonadota</taxon>
        <taxon>Gammaproteobacteria</taxon>
        <taxon>Vibrionales</taxon>
        <taxon>Vibrionaceae</taxon>
        <taxon>Vibrio</taxon>
    </lineage>
</organism>
<evidence type="ECO:0000259" key="5">
    <source>
        <dbReference type="PROSITE" id="PS50931"/>
    </source>
</evidence>
<dbReference type="CDD" id="cd08432">
    <property type="entry name" value="PBP2_GcdR_TrpI_HvrB_AmpR_like"/>
    <property type="match status" value="1"/>
</dbReference>
<dbReference type="InterPro" id="IPR036388">
    <property type="entry name" value="WH-like_DNA-bd_sf"/>
</dbReference>
<dbReference type="SUPFAM" id="SSF46785">
    <property type="entry name" value="Winged helix' DNA-binding domain"/>
    <property type="match status" value="1"/>
</dbReference>
<dbReference type="PANTHER" id="PTHR30537:SF74">
    <property type="entry name" value="HTH-TYPE TRANSCRIPTIONAL REGULATOR TRPI"/>
    <property type="match status" value="1"/>
</dbReference>
<keyword evidence="3" id="KW-0238">DNA-binding</keyword>
<feature type="domain" description="HTH lysR-type" evidence="5">
    <location>
        <begin position="6"/>
        <end position="63"/>
    </location>
</feature>
<accession>A0A9X3CF14</accession>
<dbReference type="Gene3D" id="3.40.190.10">
    <property type="entry name" value="Periplasmic binding protein-like II"/>
    <property type="match status" value="2"/>
</dbReference>
<dbReference type="PANTHER" id="PTHR30537">
    <property type="entry name" value="HTH-TYPE TRANSCRIPTIONAL REGULATOR"/>
    <property type="match status" value="1"/>
</dbReference>
<evidence type="ECO:0000313" key="7">
    <source>
        <dbReference type="Proteomes" id="UP001155586"/>
    </source>
</evidence>
<evidence type="ECO:0000256" key="4">
    <source>
        <dbReference type="ARBA" id="ARBA00023163"/>
    </source>
</evidence>
<comment type="caution">
    <text evidence="6">The sequence shown here is derived from an EMBL/GenBank/DDBJ whole genome shotgun (WGS) entry which is preliminary data.</text>
</comment>
<evidence type="ECO:0000256" key="1">
    <source>
        <dbReference type="ARBA" id="ARBA00009437"/>
    </source>
</evidence>
<keyword evidence="7" id="KW-1185">Reference proteome</keyword>
<dbReference type="Gene3D" id="1.10.10.10">
    <property type="entry name" value="Winged helix-like DNA-binding domain superfamily/Winged helix DNA-binding domain"/>
    <property type="match status" value="1"/>
</dbReference>
<evidence type="ECO:0000256" key="2">
    <source>
        <dbReference type="ARBA" id="ARBA00023015"/>
    </source>
</evidence>
<dbReference type="InterPro" id="IPR000847">
    <property type="entry name" value="LysR_HTH_N"/>
</dbReference>
<dbReference type="Pfam" id="PF03466">
    <property type="entry name" value="LysR_substrate"/>
    <property type="match status" value="1"/>
</dbReference>
<dbReference type="AlphaFoldDB" id="A0A9X3CF14"/>
<keyword evidence="2" id="KW-0805">Transcription regulation</keyword>
<dbReference type="RefSeq" id="WP_265687932.1">
    <property type="nucleotide sequence ID" value="NZ_JAKRRX010000063.1"/>
</dbReference>
<dbReference type="PROSITE" id="PS50931">
    <property type="entry name" value="HTH_LYSR"/>
    <property type="match status" value="1"/>
</dbReference>
<name>A0A9X3CF14_9VIBR</name>
<sequence length="314" mass="36450">MKEKMPPLQGMYYFYIAAQCGSFKQAAETLFVTAAAISQQIRQLEDWLGTDLFIRQHRKIVLTHEGELLFEQAEKGFAHLQAGVRLINQDPNPNQLSISTLPSFAQHWLVPRIGEFREQHPDISLLLEPTNELVTFQDSSVDLCIRYGEGNYHNIESQWLMDDVVYPVCHPLYQQLHGIYSVEDLEKADLIEDKWPDMDWHRWLNTLGKRHSRATLQYNGSHFVLEGALSVQGVALVKHSLAIRYIKEGKLVRIGEHALKPRFAYYMCAPAGYYKRQKIQLFAKWLRSEINQFEQNNPIEGKVIETDFSLSWQE</sequence>
<dbReference type="SUPFAM" id="SSF53850">
    <property type="entry name" value="Periplasmic binding protein-like II"/>
    <property type="match status" value="1"/>
</dbReference>
<keyword evidence="4" id="KW-0804">Transcription</keyword>
<dbReference type="EMBL" id="JAKRRX010000063">
    <property type="protein sequence ID" value="MCW8334552.1"/>
    <property type="molecule type" value="Genomic_DNA"/>
</dbReference>
<dbReference type="PRINTS" id="PR00039">
    <property type="entry name" value="HTHLYSR"/>
</dbReference>
<protein>
    <submittedName>
        <fullName evidence="6">LysR substrate-binding domain-containing protein</fullName>
    </submittedName>
</protein>
<reference evidence="6" key="1">
    <citation type="submission" date="2022-02" db="EMBL/GenBank/DDBJ databases">
        <title>Vibrio sp. nov., a new bacterium isolated from Bohai sea, China.</title>
        <authorList>
            <person name="Yuan Y."/>
        </authorList>
    </citation>
    <scope>NUCLEOTIDE SEQUENCE</scope>
    <source>
        <strain evidence="6">DBSS07</strain>
    </source>
</reference>
<dbReference type="GO" id="GO:0003700">
    <property type="term" value="F:DNA-binding transcription factor activity"/>
    <property type="evidence" value="ECO:0007669"/>
    <property type="project" value="InterPro"/>
</dbReference>
<dbReference type="Pfam" id="PF00126">
    <property type="entry name" value="HTH_1"/>
    <property type="match status" value="1"/>
</dbReference>
<dbReference type="Proteomes" id="UP001155586">
    <property type="component" value="Unassembled WGS sequence"/>
</dbReference>
<evidence type="ECO:0000313" key="6">
    <source>
        <dbReference type="EMBL" id="MCW8334552.1"/>
    </source>
</evidence>
<dbReference type="InterPro" id="IPR058163">
    <property type="entry name" value="LysR-type_TF_proteobact-type"/>
</dbReference>
<evidence type="ECO:0000256" key="3">
    <source>
        <dbReference type="ARBA" id="ARBA00023125"/>
    </source>
</evidence>
<comment type="similarity">
    <text evidence="1">Belongs to the LysR transcriptional regulatory family.</text>
</comment>
<proteinExistence type="inferred from homology"/>
<dbReference type="GO" id="GO:0006351">
    <property type="term" value="P:DNA-templated transcription"/>
    <property type="evidence" value="ECO:0007669"/>
    <property type="project" value="TreeGrafter"/>
</dbReference>